<evidence type="ECO:0000313" key="1">
    <source>
        <dbReference type="EMBL" id="KAK7523688.1"/>
    </source>
</evidence>
<gene>
    <name evidence="1" type="ORF">IWZ03DRAFT_9032</name>
</gene>
<comment type="caution">
    <text evidence="1">The sequence shown here is derived from an EMBL/GenBank/DDBJ whole genome shotgun (WGS) entry which is preliminary data.</text>
</comment>
<accession>A0ABR1KXX2</accession>
<evidence type="ECO:0008006" key="3">
    <source>
        <dbReference type="Google" id="ProtNLM"/>
    </source>
</evidence>
<protein>
    <recommendedName>
        <fullName evidence="3">Secreted protein</fullName>
    </recommendedName>
</protein>
<name>A0ABR1KXX2_9PEZI</name>
<keyword evidence="2" id="KW-1185">Reference proteome</keyword>
<evidence type="ECO:0000313" key="2">
    <source>
        <dbReference type="Proteomes" id="UP001363622"/>
    </source>
</evidence>
<proteinExistence type="predicted"/>
<dbReference type="EMBL" id="JBBPHU010000001">
    <property type="protein sequence ID" value="KAK7523688.1"/>
    <property type="molecule type" value="Genomic_DNA"/>
</dbReference>
<organism evidence="1 2">
    <name type="scientific">Phyllosticta citriasiana</name>
    <dbReference type="NCBI Taxonomy" id="595635"/>
    <lineage>
        <taxon>Eukaryota</taxon>
        <taxon>Fungi</taxon>
        <taxon>Dikarya</taxon>
        <taxon>Ascomycota</taxon>
        <taxon>Pezizomycotina</taxon>
        <taxon>Dothideomycetes</taxon>
        <taxon>Dothideomycetes incertae sedis</taxon>
        <taxon>Botryosphaeriales</taxon>
        <taxon>Phyllostictaceae</taxon>
        <taxon>Phyllosticta</taxon>
    </lineage>
</organism>
<reference evidence="1 2" key="1">
    <citation type="submission" date="2024-04" db="EMBL/GenBank/DDBJ databases">
        <title>Phyllosticta paracitricarpa is synonymous to the EU quarantine fungus P. citricarpa based on phylogenomic analyses.</title>
        <authorList>
            <consortium name="Lawrence Berkeley National Laboratory"/>
            <person name="Van Ingen-Buijs V.A."/>
            <person name="Van Westerhoven A.C."/>
            <person name="Haridas S."/>
            <person name="Skiadas P."/>
            <person name="Martin F."/>
            <person name="Groenewald J.Z."/>
            <person name="Crous P.W."/>
            <person name="Seidl M.F."/>
        </authorList>
    </citation>
    <scope>NUCLEOTIDE SEQUENCE [LARGE SCALE GENOMIC DNA]</scope>
    <source>
        <strain evidence="1 2">CBS 123371</strain>
    </source>
</reference>
<sequence length="77" mass="8633">MSLFLFSTSLSSNFQPSPVLWLGCRFSIVAANKPTFWMSVHGQTSARLICFEPASTFLGAGHPLFVDWISIHGRHHR</sequence>
<dbReference type="Proteomes" id="UP001363622">
    <property type="component" value="Unassembled WGS sequence"/>
</dbReference>